<gene>
    <name evidence="1" type="ORF">OHAE_4186</name>
</gene>
<sequence>MPVPSHDEVVAFVAANRFPFPGQTTWPANYTTLTNAPEKKRAVRGPSGEYYPDIVVIDSDGNTREIGDVEEVLDPAKVPLWRAASEAGDPLPEYETRIFFLYVPEGQEEAAKSLLDTNKISYAGVRGYRSDESGRISIVPFVTRGNPYDHQ</sequence>
<dbReference type="Proteomes" id="UP000246073">
    <property type="component" value="Unassembled WGS sequence"/>
</dbReference>
<dbReference type="RefSeq" id="WP_109365670.1">
    <property type="nucleotide sequence ID" value="NZ_OOFM01000001.1"/>
</dbReference>
<accession>A0A2P9HBE1</accession>
<name>A0A2P9HBE1_9HYPH</name>
<reference evidence="2" key="1">
    <citation type="submission" date="2017-12" db="EMBL/GenBank/DDBJ databases">
        <authorList>
            <person name="Diaz M."/>
        </authorList>
    </citation>
    <scope>NUCLEOTIDE SEQUENCE [LARGE SCALE GENOMIC DNA]</scope>
    <source>
        <strain evidence="2">FI11154</strain>
    </source>
</reference>
<organism evidence="1 2">
    <name type="scientific">Ochrobactrum soli</name>
    <dbReference type="NCBI Taxonomy" id="2448455"/>
    <lineage>
        <taxon>Bacteria</taxon>
        <taxon>Pseudomonadati</taxon>
        <taxon>Pseudomonadota</taxon>
        <taxon>Alphaproteobacteria</taxon>
        <taxon>Hyphomicrobiales</taxon>
        <taxon>Brucellaceae</taxon>
        <taxon>Brucella/Ochrobactrum group</taxon>
        <taxon>Ochrobactrum</taxon>
    </lineage>
</organism>
<dbReference type="AlphaFoldDB" id="A0A2P9HBE1"/>
<dbReference type="EMBL" id="OOFM01000001">
    <property type="protein sequence ID" value="SPL61394.1"/>
    <property type="molecule type" value="Genomic_DNA"/>
</dbReference>
<evidence type="ECO:0000313" key="2">
    <source>
        <dbReference type="Proteomes" id="UP000246073"/>
    </source>
</evidence>
<protein>
    <submittedName>
        <fullName evidence="1">Uncharacterized protein</fullName>
    </submittedName>
</protein>
<proteinExistence type="predicted"/>
<evidence type="ECO:0000313" key="1">
    <source>
        <dbReference type="EMBL" id="SPL61394.1"/>
    </source>
</evidence>